<feature type="transmembrane region" description="Helical" evidence="6">
    <location>
        <begin position="104"/>
        <end position="127"/>
    </location>
</feature>
<evidence type="ECO:0000313" key="9">
    <source>
        <dbReference type="Proteomes" id="UP000637578"/>
    </source>
</evidence>
<evidence type="ECO:0000256" key="1">
    <source>
        <dbReference type="ARBA" id="ARBA00004141"/>
    </source>
</evidence>
<dbReference type="InterPro" id="IPR037185">
    <property type="entry name" value="EmrE-like"/>
</dbReference>
<keyword evidence="9" id="KW-1185">Reference proteome</keyword>
<dbReference type="InterPro" id="IPR050638">
    <property type="entry name" value="AA-Vitamin_Transporters"/>
</dbReference>
<keyword evidence="5 6" id="KW-0472">Membrane</keyword>
<dbReference type="Proteomes" id="UP000637578">
    <property type="component" value="Unassembled WGS sequence"/>
</dbReference>
<evidence type="ECO:0000256" key="5">
    <source>
        <dbReference type="ARBA" id="ARBA00023136"/>
    </source>
</evidence>
<feature type="transmembrane region" description="Helical" evidence="6">
    <location>
        <begin position="48"/>
        <end position="66"/>
    </location>
</feature>
<proteinExistence type="inferred from homology"/>
<evidence type="ECO:0000313" key="8">
    <source>
        <dbReference type="EMBL" id="GGM50002.1"/>
    </source>
</evidence>
<dbReference type="GO" id="GO:0016020">
    <property type="term" value="C:membrane"/>
    <property type="evidence" value="ECO:0007669"/>
    <property type="project" value="UniProtKB-SubCell"/>
</dbReference>
<feature type="transmembrane region" description="Helical" evidence="6">
    <location>
        <begin position="194"/>
        <end position="217"/>
    </location>
</feature>
<organism evidence="8 9">
    <name type="scientific">Longimycelium tulufanense</name>
    <dbReference type="NCBI Taxonomy" id="907463"/>
    <lineage>
        <taxon>Bacteria</taxon>
        <taxon>Bacillati</taxon>
        <taxon>Actinomycetota</taxon>
        <taxon>Actinomycetes</taxon>
        <taxon>Pseudonocardiales</taxon>
        <taxon>Pseudonocardiaceae</taxon>
        <taxon>Longimycelium</taxon>
    </lineage>
</organism>
<feature type="transmembrane region" description="Helical" evidence="6">
    <location>
        <begin position="134"/>
        <end position="151"/>
    </location>
</feature>
<feature type="transmembrane region" description="Helical" evidence="6">
    <location>
        <begin position="78"/>
        <end position="98"/>
    </location>
</feature>
<gene>
    <name evidence="8" type="ORF">GCM10012275_21110</name>
</gene>
<feature type="transmembrane region" description="Helical" evidence="6">
    <location>
        <begin position="283"/>
        <end position="302"/>
    </location>
</feature>
<dbReference type="Pfam" id="PF00892">
    <property type="entry name" value="EamA"/>
    <property type="match status" value="2"/>
</dbReference>
<comment type="caution">
    <text evidence="8">The sequence shown here is derived from an EMBL/GenBank/DDBJ whole genome shotgun (WGS) entry which is preliminary data.</text>
</comment>
<feature type="domain" description="EamA" evidence="7">
    <location>
        <begin position="17"/>
        <end position="150"/>
    </location>
</feature>
<evidence type="ECO:0000256" key="2">
    <source>
        <dbReference type="ARBA" id="ARBA00007362"/>
    </source>
</evidence>
<reference evidence="8" key="2">
    <citation type="submission" date="2020-09" db="EMBL/GenBank/DDBJ databases">
        <authorList>
            <person name="Sun Q."/>
            <person name="Zhou Y."/>
        </authorList>
    </citation>
    <scope>NUCLEOTIDE SEQUENCE</scope>
    <source>
        <strain evidence="8">CGMCC 4.5737</strain>
    </source>
</reference>
<feature type="transmembrane region" description="Helical" evidence="6">
    <location>
        <begin position="229"/>
        <end position="252"/>
    </location>
</feature>
<evidence type="ECO:0000259" key="7">
    <source>
        <dbReference type="Pfam" id="PF00892"/>
    </source>
</evidence>
<comment type="subcellular location">
    <subcellularLocation>
        <location evidence="1">Membrane</location>
        <topology evidence="1">Multi-pass membrane protein</topology>
    </subcellularLocation>
</comment>
<dbReference type="PANTHER" id="PTHR32322:SF2">
    <property type="entry name" value="EAMA DOMAIN-CONTAINING PROTEIN"/>
    <property type="match status" value="1"/>
</dbReference>
<dbReference type="PANTHER" id="PTHR32322">
    <property type="entry name" value="INNER MEMBRANE TRANSPORTER"/>
    <property type="match status" value="1"/>
</dbReference>
<comment type="similarity">
    <text evidence="2">Belongs to the EamA transporter family.</text>
</comment>
<dbReference type="AlphaFoldDB" id="A0A8J3FV98"/>
<dbReference type="InterPro" id="IPR000620">
    <property type="entry name" value="EamA_dom"/>
</dbReference>
<dbReference type="SUPFAM" id="SSF103481">
    <property type="entry name" value="Multidrug resistance efflux transporter EmrE"/>
    <property type="match status" value="2"/>
</dbReference>
<feature type="transmembrane region" description="Helical" evidence="6">
    <location>
        <begin position="259"/>
        <end position="277"/>
    </location>
</feature>
<accession>A0A8J3FV98</accession>
<keyword evidence="3 6" id="KW-0812">Transmembrane</keyword>
<evidence type="ECO:0000256" key="4">
    <source>
        <dbReference type="ARBA" id="ARBA00022989"/>
    </source>
</evidence>
<feature type="transmembrane region" description="Helical" evidence="6">
    <location>
        <begin position="16"/>
        <end position="36"/>
    </location>
</feature>
<dbReference type="RefSeq" id="WP_189056418.1">
    <property type="nucleotide sequence ID" value="NZ_BMMK01000007.1"/>
</dbReference>
<dbReference type="EMBL" id="BMMK01000007">
    <property type="protein sequence ID" value="GGM50002.1"/>
    <property type="molecule type" value="Genomic_DNA"/>
</dbReference>
<feature type="transmembrane region" description="Helical" evidence="6">
    <location>
        <begin position="163"/>
        <end position="182"/>
    </location>
</feature>
<protein>
    <recommendedName>
        <fullName evidence="7">EamA domain-containing protein</fullName>
    </recommendedName>
</protein>
<keyword evidence="4 6" id="KW-1133">Transmembrane helix</keyword>
<evidence type="ECO:0000256" key="6">
    <source>
        <dbReference type="SAM" id="Phobius"/>
    </source>
</evidence>
<sequence>MGVAVPSGLGERRATAWTVALFTLVVLLWGSTWIGIKLQLGTVSPAVSVAYRFLLAAACLFAWCAARRLQLRFPAGAHARFALVGLLQYCTNYVLFYYSSEHLVSGLVSIIFALSVGCNIVNGYLFLGRRVRPSVVVAALVGVLGLVLVFSDEIGVTGASGAAVLGVILGVAGTLSFSFGNIASSKNQQAGLPIVPATAWSMLYGGLLTTVGCLATGQEFTVEFSVRYLVGLAYLAVFGSAVAFVAYLTLLGRIGPDRAAFATVVFPLVSLTLSTLFEGYCWTVLALLGVAVVLAANAAVLVGPQLRAALGAVARRT</sequence>
<feature type="domain" description="EamA" evidence="7">
    <location>
        <begin position="165"/>
        <end position="296"/>
    </location>
</feature>
<name>A0A8J3FV98_9PSEU</name>
<evidence type="ECO:0000256" key="3">
    <source>
        <dbReference type="ARBA" id="ARBA00022692"/>
    </source>
</evidence>
<reference evidence="8" key="1">
    <citation type="journal article" date="2014" name="Int. J. Syst. Evol. Microbiol.">
        <title>Complete genome sequence of Corynebacterium casei LMG S-19264T (=DSM 44701T), isolated from a smear-ripened cheese.</title>
        <authorList>
            <consortium name="US DOE Joint Genome Institute (JGI-PGF)"/>
            <person name="Walter F."/>
            <person name="Albersmeier A."/>
            <person name="Kalinowski J."/>
            <person name="Ruckert C."/>
        </authorList>
    </citation>
    <scope>NUCLEOTIDE SEQUENCE</scope>
    <source>
        <strain evidence="8">CGMCC 4.5737</strain>
    </source>
</reference>